<name>A0AAW2TAG3_9LAMI</name>
<accession>A0AAW2TAG3</accession>
<evidence type="ECO:0000259" key="2">
    <source>
        <dbReference type="Pfam" id="PF24626"/>
    </source>
</evidence>
<dbReference type="PANTHER" id="PTHR46148">
    <property type="entry name" value="CHROMO DOMAIN-CONTAINING PROTEIN"/>
    <property type="match status" value="1"/>
</dbReference>
<keyword evidence="1" id="KW-0732">Signal</keyword>
<organism evidence="3">
    <name type="scientific">Sesamum latifolium</name>
    <dbReference type="NCBI Taxonomy" id="2727402"/>
    <lineage>
        <taxon>Eukaryota</taxon>
        <taxon>Viridiplantae</taxon>
        <taxon>Streptophyta</taxon>
        <taxon>Embryophyta</taxon>
        <taxon>Tracheophyta</taxon>
        <taxon>Spermatophyta</taxon>
        <taxon>Magnoliopsida</taxon>
        <taxon>eudicotyledons</taxon>
        <taxon>Gunneridae</taxon>
        <taxon>Pentapetalae</taxon>
        <taxon>asterids</taxon>
        <taxon>lamiids</taxon>
        <taxon>Lamiales</taxon>
        <taxon>Pedaliaceae</taxon>
        <taxon>Sesamum</taxon>
    </lineage>
</organism>
<dbReference type="AlphaFoldDB" id="A0AAW2TAG3"/>
<dbReference type="SUPFAM" id="SSF54160">
    <property type="entry name" value="Chromo domain-like"/>
    <property type="match status" value="1"/>
</dbReference>
<gene>
    <name evidence="3" type="ORF">Slati_4208800</name>
</gene>
<feature type="domain" description="Tf2-1-like SH3-like" evidence="2">
    <location>
        <begin position="14"/>
        <end position="48"/>
    </location>
</feature>
<protein>
    <recommendedName>
        <fullName evidence="2">Tf2-1-like SH3-like domain-containing protein</fullName>
    </recommendedName>
</protein>
<sequence length="115" mass="12674">MVHRNLITISLALFRILRRFGMIVYELDLPPESRIHPVFHASLLKPFHGGPSTVIEPPATTESLVDLVHSCILGHRGISTATGSQAQVLVGWVGQSESEATWVPIDKFVASFPEF</sequence>
<feature type="signal peptide" evidence="1">
    <location>
        <begin position="1"/>
        <end position="21"/>
    </location>
</feature>
<dbReference type="Pfam" id="PF24626">
    <property type="entry name" value="SH3_Tf2-1"/>
    <property type="match status" value="1"/>
</dbReference>
<proteinExistence type="predicted"/>
<dbReference type="InterPro" id="IPR056924">
    <property type="entry name" value="SH3_Tf2-1"/>
</dbReference>
<dbReference type="EMBL" id="JACGWN010000015">
    <property type="protein sequence ID" value="KAL0401789.1"/>
    <property type="molecule type" value="Genomic_DNA"/>
</dbReference>
<dbReference type="InterPro" id="IPR016197">
    <property type="entry name" value="Chromo-like_dom_sf"/>
</dbReference>
<comment type="caution">
    <text evidence="3">The sequence shown here is derived from an EMBL/GenBank/DDBJ whole genome shotgun (WGS) entry which is preliminary data.</text>
</comment>
<evidence type="ECO:0000313" key="3">
    <source>
        <dbReference type="EMBL" id="KAL0401789.1"/>
    </source>
</evidence>
<reference evidence="3" key="1">
    <citation type="submission" date="2020-06" db="EMBL/GenBank/DDBJ databases">
        <authorList>
            <person name="Li T."/>
            <person name="Hu X."/>
            <person name="Zhang T."/>
            <person name="Song X."/>
            <person name="Zhang H."/>
            <person name="Dai N."/>
            <person name="Sheng W."/>
            <person name="Hou X."/>
            <person name="Wei L."/>
        </authorList>
    </citation>
    <scope>NUCLEOTIDE SEQUENCE</scope>
    <source>
        <strain evidence="3">KEN1</strain>
        <tissue evidence="3">Leaf</tissue>
    </source>
</reference>
<feature type="chain" id="PRO_5044002603" description="Tf2-1-like SH3-like domain-containing protein" evidence="1">
    <location>
        <begin position="22"/>
        <end position="115"/>
    </location>
</feature>
<evidence type="ECO:0000256" key="1">
    <source>
        <dbReference type="SAM" id="SignalP"/>
    </source>
</evidence>
<reference evidence="3" key="2">
    <citation type="journal article" date="2024" name="Plant">
        <title>Genomic evolution and insights into agronomic trait innovations of Sesamum species.</title>
        <authorList>
            <person name="Miao H."/>
            <person name="Wang L."/>
            <person name="Qu L."/>
            <person name="Liu H."/>
            <person name="Sun Y."/>
            <person name="Le M."/>
            <person name="Wang Q."/>
            <person name="Wei S."/>
            <person name="Zheng Y."/>
            <person name="Lin W."/>
            <person name="Duan Y."/>
            <person name="Cao H."/>
            <person name="Xiong S."/>
            <person name="Wang X."/>
            <person name="Wei L."/>
            <person name="Li C."/>
            <person name="Ma Q."/>
            <person name="Ju M."/>
            <person name="Zhao R."/>
            <person name="Li G."/>
            <person name="Mu C."/>
            <person name="Tian Q."/>
            <person name="Mei H."/>
            <person name="Zhang T."/>
            <person name="Gao T."/>
            <person name="Zhang H."/>
        </authorList>
    </citation>
    <scope>NUCLEOTIDE SEQUENCE</scope>
    <source>
        <strain evidence="3">KEN1</strain>
    </source>
</reference>
<dbReference type="PANTHER" id="PTHR46148:SF52">
    <property type="entry name" value="OS04G0603800 PROTEIN"/>
    <property type="match status" value="1"/>
</dbReference>